<name>A0ABQ5B623_9ASTR</name>
<reference evidence="1" key="2">
    <citation type="submission" date="2022-01" db="EMBL/GenBank/DDBJ databases">
        <authorList>
            <person name="Yamashiro T."/>
            <person name="Shiraishi A."/>
            <person name="Satake H."/>
            <person name="Nakayama K."/>
        </authorList>
    </citation>
    <scope>NUCLEOTIDE SEQUENCE</scope>
</reference>
<comment type="caution">
    <text evidence="1">The sequence shown here is derived from an EMBL/GenBank/DDBJ whole genome shotgun (WGS) entry which is preliminary data.</text>
</comment>
<reference evidence="1" key="1">
    <citation type="journal article" date="2022" name="Int. J. Mol. Sci.">
        <title>Draft Genome of Tanacetum Coccineum: Genomic Comparison of Closely Related Tanacetum-Family Plants.</title>
        <authorList>
            <person name="Yamashiro T."/>
            <person name="Shiraishi A."/>
            <person name="Nakayama K."/>
            <person name="Satake H."/>
        </authorList>
    </citation>
    <scope>NUCLEOTIDE SEQUENCE</scope>
</reference>
<dbReference type="Proteomes" id="UP001151760">
    <property type="component" value="Unassembled WGS sequence"/>
</dbReference>
<dbReference type="EMBL" id="BQNB010012960">
    <property type="protein sequence ID" value="GJT10076.1"/>
    <property type="molecule type" value="Genomic_DNA"/>
</dbReference>
<accession>A0ABQ5B623</accession>
<organism evidence="1 2">
    <name type="scientific">Tanacetum coccineum</name>
    <dbReference type="NCBI Taxonomy" id="301880"/>
    <lineage>
        <taxon>Eukaryota</taxon>
        <taxon>Viridiplantae</taxon>
        <taxon>Streptophyta</taxon>
        <taxon>Embryophyta</taxon>
        <taxon>Tracheophyta</taxon>
        <taxon>Spermatophyta</taxon>
        <taxon>Magnoliopsida</taxon>
        <taxon>eudicotyledons</taxon>
        <taxon>Gunneridae</taxon>
        <taxon>Pentapetalae</taxon>
        <taxon>asterids</taxon>
        <taxon>campanulids</taxon>
        <taxon>Asterales</taxon>
        <taxon>Asteraceae</taxon>
        <taxon>Asteroideae</taxon>
        <taxon>Anthemideae</taxon>
        <taxon>Anthemidinae</taxon>
        <taxon>Tanacetum</taxon>
    </lineage>
</organism>
<evidence type="ECO:0000313" key="1">
    <source>
        <dbReference type="EMBL" id="GJT10076.1"/>
    </source>
</evidence>
<proteinExistence type="predicted"/>
<keyword evidence="2" id="KW-1185">Reference proteome</keyword>
<sequence>MSSTVSTSSLSLTWWYCYVISRKQKYLLPGQIQFLNFLVEFDLEDEFTGEFIERESILGEDINRNVSIYVFTDSTRSVAMRTSYNFTAKDFAVEDYANLAVGFEIKAVILALDRNNLALMVYSILTILVSFRKIHTRFAQSVGGG</sequence>
<gene>
    <name evidence="1" type="ORF">Tco_0857118</name>
</gene>
<protein>
    <submittedName>
        <fullName evidence="1">Uncharacterized protein</fullName>
    </submittedName>
</protein>
<evidence type="ECO:0000313" key="2">
    <source>
        <dbReference type="Proteomes" id="UP001151760"/>
    </source>
</evidence>